<comment type="similarity">
    <text evidence="3">Belongs to the NDC1 family.</text>
</comment>
<dbReference type="RefSeq" id="XP_062691787.1">
    <property type="nucleotide sequence ID" value="XM_062832803.1"/>
</dbReference>
<evidence type="ECO:0000256" key="3">
    <source>
        <dbReference type="ARBA" id="ARBA00005760"/>
    </source>
</evidence>
<evidence type="ECO:0000256" key="7">
    <source>
        <dbReference type="ARBA" id="ARBA00022927"/>
    </source>
</evidence>
<dbReference type="AlphaFoldDB" id="A0AAJ0MQ81"/>
<keyword evidence="5 13" id="KW-0812">Transmembrane</keyword>
<dbReference type="GO" id="GO:0006999">
    <property type="term" value="P:nuclear pore organization"/>
    <property type="evidence" value="ECO:0007669"/>
    <property type="project" value="TreeGrafter"/>
</dbReference>
<name>A0AAJ0MQ81_9PEZI</name>
<feature type="transmembrane region" description="Helical" evidence="13">
    <location>
        <begin position="100"/>
        <end position="123"/>
    </location>
</feature>
<proteinExistence type="inferred from homology"/>
<evidence type="ECO:0000256" key="13">
    <source>
        <dbReference type="SAM" id="Phobius"/>
    </source>
</evidence>
<keyword evidence="6" id="KW-0509">mRNA transport</keyword>
<protein>
    <submittedName>
        <fullName evidence="14">Nucleoporin protein Ndc1-Nup</fullName>
    </submittedName>
</protein>
<dbReference type="PANTHER" id="PTHR13269">
    <property type="entry name" value="NUCLEOPORIN NDC1"/>
    <property type="match status" value="1"/>
</dbReference>
<keyword evidence="9" id="KW-0811">Translocation</keyword>
<feature type="transmembrane region" description="Helical" evidence="13">
    <location>
        <begin position="62"/>
        <end position="79"/>
    </location>
</feature>
<dbReference type="EMBL" id="JAULSX010000005">
    <property type="protein sequence ID" value="KAK3490604.1"/>
    <property type="molecule type" value="Genomic_DNA"/>
</dbReference>
<dbReference type="GeneID" id="87870425"/>
<feature type="transmembrane region" description="Helical" evidence="13">
    <location>
        <begin position="205"/>
        <end position="228"/>
    </location>
</feature>
<dbReference type="GO" id="GO:0051028">
    <property type="term" value="P:mRNA transport"/>
    <property type="evidence" value="ECO:0007669"/>
    <property type="project" value="UniProtKB-KW"/>
</dbReference>
<keyword evidence="7" id="KW-0653">Protein transport</keyword>
<dbReference type="GO" id="GO:0005816">
    <property type="term" value="C:spindle pole body"/>
    <property type="evidence" value="ECO:0007669"/>
    <property type="project" value="TreeGrafter"/>
</dbReference>
<evidence type="ECO:0000256" key="9">
    <source>
        <dbReference type="ARBA" id="ARBA00023010"/>
    </source>
</evidence>
<reference evidence="14 15" key="1">
    <citation type="journal article" date="2023" name="Mol. Phylogenet. Evol.">
        <title>Genome-scale phylogeny and comparative genomics of the fungal order Sordariales.</title>
        <authorList>
            <person name="Hensen N."/>
            <person name="Bonometti L."/>
            <person name="Westerberg I."/>
            <person name="Brannstrom I.O."/>
            <person name="Guillou S."/>
            <person name="Cros-Aarteil S."/>
            <person name="Calhoun S."/>
            <person name="Haridas S."/>
            <person name="Kuo A."/>
            <person name="Mondo S."/>
            <person name="Pangilinan J."/>
            <person name="Riley R."/>
            <person name="LaButti K."/>
            <person name="Andreopoulos B."/>
            <person name="Lipzen A."/>
            <person name="Chen C."/>
            <person name="Yan M."/>
            <person name="Daum C."/>
            <person name="Ng V."/>
            <person name="Clum A."/>
            <person name="Steindorff A."/>
            <person name="Ohm R.A."/>
            <person name="Martin F."/>
            <person name="Silar P."/>
            <person name="Natvig D.O."/>
            <person name="Lalanne C."/>
            <person name="Gautier V."/>
            <person name="Ament-Velasquez S.L."/>
            <person name="Kruys A."/>
            <person name="Hutchinson M.I."/>
            <person name="Powell A.J."/>
            <person name="Barry K."/>
            <person name="Miller A.N."/>
            <person name="Grigoriev I.V."/>
            <person name="Debuchy R."/>
            <person name="Gladieux P."/>
            <person name="Hiltunen Thoren M."/>
            <person name="Johannesson H."/>
        </authorList>
    </citation>
    <scope>NUCLEOTIDE SEQUENCE [LARGE SCALE GENOMIC DNA]</scope>
    <source>
        <strain evidence="14 15">FGSC 10403</strain>
    </source>
</reference>
<evidence type="ECO:0000256" key="10">
    <source>
        <dbReference type="ARBA" id="ARBA00023132"/>
    </source>
</evidence>
<dbReference type="GO" id="GO:0031965">
    <property type="term" value="C:nuclear membrane"/>
    <property type="evidence" value="ECO:0007669"/>
    <property type="project" value="UniProtKB-SubCell"/>
</dbReference>
<evidence type="ECO:0000256" key="4">
    <source>
        <dbReference type="ARBA" id="ARBA00022448"/>
    </source>
</evidence>
<evidence type="ECO:0000313" key="15">
    <source>
        <dbReference type="Proteomes" id="UP001285908"/>
    </source>
</evidence>
<accession>A0AAJ0MQ81</accession>
<keyword evidence="4" id="KW-0813">Transport</keyword>
<keyword evidence="10" id="KW-0906">Nuclear pore complex</keyword>
<dbReference type="InterPro" id="IPR019049">
    <property type="entry name" value="Nucleoporin_prot_Ndc1/Nup"/>
</dbReference>
<evidence type="ECO:0000256" key="6">
    <source>
        <dbReference type="ARBA" id="ARBA00022816"/>
    </source>
</evidence>
<evidence type="ECO:0000256" key="2">
    <source>
        <dbReference type="ARBA" id="ARBA00004567"/>
    </source>
</evidence>
<dbReference type="GO" id="GO:0015031">
    <property type="term" value="P:protein transport"/>
    <property type="evidence" value="ECO:0007669"/>
    <property type="project" value="UniProtKB-KW"/>
</dbReference>
<evidence type="ECO:0000256" key="5">
    <source>
        <dbReference type="ARBA" id="ARBA00022692"/>
    </source>
</evidence>
<keyword evidence="11 13" id="KW-0472">Membrane</keyword>
<evidence type="ECO:0000256" key="12">
    <source>
        <dbReference type="ARBA" id="ARBA00023242"/>
    </source>
</evidence>
<dbReference type="PANTHER" id="PTHR13269:SF6">
    <property type="entry name" value="NUCLEOPORIN NDC1"/>
    <property type="match status" value="1"/>
</dbReference>
<feature type="transmembrane region" description="Helical" evidence="13">
    <location>
        <begin position="21"/>
        <end position="42"/>
    </location>
</feature>
<organism evidence="14 15">
    <name type="scientific">Neurospora hispaniola</name>
    <dbReference type="NCBI Taxonomy" id="588809"/>
    <lineage>
        <taxon>Eukaryota</taxon>
        <taxon>Fungi</taxon>
        <taxon>Dikarya</taxon>
        <taxon>Ascomycota</taxon>
        <taxon>Pezizomycotina</taxon>
        <taxon>Sordariomycetes</taxon>
        <taxon>Sordariomycetidae</taxon>
        <taxon>Sordariales</taxon>
        <taxon>Sordariaceae</taxon>
        <taxon>Neurospora</taxon>
    </lineage>
</organism>
<evidence type="ECO:0000256" key="1">
    <source>
        <dbReference type="ARBA" id="ARBA00004232"/>
    </source>
</evidence>
<dbReference type="Proteomes" id="UP001285908">
    <property type="component" value="Unassembled WGS sequence"/>
</dbReference>
<evidence type="ECO:0000256" key="11">
    <source>
        <dbReference type="ARBA" id="ARBA00023136"/>
    </source>
</evidence>
<comment type="caution">
    <text evidence="14">The sequence shown here is derived from an EMBL/GenBank/DDBJ whole genome shotgun (WGS) entry which is preliminary data.</text>
</comment>
<keyword evidence="8 13" id="KW-1133">Transmembrane helix</keyword>
<gene>
    <name evidence="14" type="ORF">B0T23DRAFT_165382</name>
</gene>
<feature type="transmembrane region" description="Helical" evidence="13">
    <location>
        <begin position="266"/>
        <end position="289"/>
    </location>
</feature>
<keyword evidence="15" id="KW-1185">Reference proteome</keyword>
<dbReference type="GO" id="GO:0070762">
    <property type="term" value="C:nuclear pore transmembrane ring"/>
    <property type="evidence" value="ECO:0007669"/>
    <property type="project" value="TreeGrafter"/>
</dbReference>
<dbReference type="GO" id="GO:0106166">
    <property type="term" value="F:spindle pole body-nuclear membrane anchor activity"/>
    <property type="evidence" value="ECO:0007669"/>
    <property type="project" value="TreeGrafter"/>
</dbReference>
<sequence>MASASVRRPPYKDFLQPALHRRFSTTALILLVIAYVYAIGLARWNSFLWSWFPIGPTGFRAAFFWFSGSLILILRIAQYHPGYRTSDSAFDTFLKHWRNFSTLETILTYAFSAWLFAQVYLLSQPKDSGLEWVTYLSYDRQRLNEKAVFFTTHLVILGVYQAIRHLYLDIDRLLLGVAKPSEKAVRNNNSDVGTLMKKFWGEMPIIFLQSLNQTLASLILTLVIYPFLRKAVWRLSLFFFRPFFNLPKTNYVPYSWPVSFKSATSMVLASTMLLIVWIAGNTAFTMFMVKEPTKDQRPFTSGSKDPNGSLLNGLRHRKLFYKCFAMWELALIARDFPERRKAIYEDLDRKDGPAWSQVCSICLEVLKSLETNIGNYGKAPEPVAAPEVQPVEEKVRTAPPPKEEPIFLGGPARRRNFLSEVEKTVVEVAVAPGQGSPLKPFAKRVVDAAKHQLLEIQKAVTGTDDTASLIRSWALKGLHKWVGIPFRKEYRRRMLHAVLGSPYGEPSLYINAAYALSMLTSHSLQEDKYGNVQRDIATIIRTLTNMTKKLDRFKEGFEVHWTDVEGIKECPEVDAILEALREALTTLIVEFGPYARDLRLTLTDMRLAREAANFPEPQPRADHLLDLNQWKR</sequence>
<evidence type="ECO:0000256" key="8">
    <source>
        <dbReference type="ARBA" id="ARBA00022989"/>
    </source>
</evidence>
<dbReference type="Pfam" id="PF09531">
    <property type="entry name" value="Ndc1_Nup"/>
    <property type="match status" value="1"/>
</dbReference>
<comment type="subcellular location">
    <subcellularLocation>
        <location evidence="1">Nucleus membrane</location>
        <topology evidence="1">Multi-pass membrane protein</topology>
    </subcellularLocation>
    <subcellularLocation>
        <location evidence="2">Nucleus</location>
        <location evidence="2">Nuclear pore complex</location>
    </subcellularLocation>
</comment>
<dbReference type="GO" id="GO:0070631">
    <property type="term" value="P:spindle pole body localization"/>
    <property type="evidence" value="ECO:0007669"/>
    <property type="project" value="TreeGrafter"/>
</dbReference>
<evidence type="ECO:0000313" key="14">
    <source>
        <dbReference type="EMBL" id="KAK3490604.1"/>
    </source>
</evidence>
<keyword evidence="12" id="KW-0539">Nucleus</keyword>